<dbReference type="PRINTS" id="PR00385">
    <property type="entry name" value="P450"/>
</dbReference>
<organism evidence="6 7">
    <name type="scientific">Trichodelitschia bisporula</name>
    <dbReference type="NCBI Taxonomy" id="703511"/>
    <lineage>
        <taxon>Eukaryota</taxon>
        <taxon>Fungi</taxon>
        <taxon>Dikarya</taxon>
        <taxon>Ascomycota</taxon>
        <taxon>Pezizomycotina</taxon>
        <taxon>Dothideomycetes</taxon>
        <taxon>Dothideomycetes incertae sedis</taxon>
        <taxon>Phaeotrichales</taxon>
        <taxon>Phaeotrichaceae</taxon>
        <taxon>Trichodelitschia</taxon>
    </lineage>
</organism>
<dbReference type="InterPro" id="IPR002403">
    <property type="entry name" value="Cyt_P450_E_grp-IV"/>
</dbReference>
<protein>
    <submittedName>
        <fullName evidence="6">Benzoate 4-monooxygenase cytochrome P450</fullName>
    </submittedName>
</protein>
<reference evidence="6" key="1">
    <citation type="journal article" date="2020" name="Stud. Mycol.">
        <title>101 Dothideomycetes genomes: a test case for predicting lifestyles and emergence of pathogens.</title>
        <authorList>
            <person name="Haridas S."/>
            <person name="Albert R."/>
            <person name="Binder M."/>
            <person name="Bloem J."/>
            <person name="Labutti K."/>
            <person name="Salamov A."/>
            <person name="Andreopoulos B."/>
            <person name="Baker S."/>
            <person name="Barry K."/>
            <person name="Bills G."/>
            <person name="Bluhm B."/>
            <person name="Cannon C."/>
            <person name="Castanera R."/>
            <person name="Culley D."/>
            <person name="Daum C."/>
            <person name="Ezra D."/>
            <person name="Gonzalez J."/>
            <person name="Henrissat B."/>
            <person name="Kuo A."/>
            <person name="Liang C."/>
            <person name="Lipzen A."/>
            <person name="Lutzoni F."/>
            <person name="Magnuson J."/>
            <person name="Mondo S."/>
            <person name="Nolan M."/>
            <person name="Ohm R."/>
            <person name="Pangilinan J."/>
            <person name="Park H.-J."/>
            <person name="Ramirez L."/>
            <person name="Alfaro M."/>
            <person name="Sun H."/>
            <person name="Tritt A."/>
            <person name="Yoshinaga Y."/>
            <person name="Zwiers L.-H."/>
            <person name="Turgeon B."/>
            <person name="Goodwin S."/>
            <person name="Spatafora J."/>
            <person name="Crous P."/>
            <person name="Grigoriev I."/>
        </authorList>
    </citation>
    <scope>NUCLEOTIDE SEQUENCE</scope>
    <source>
        <strain evidence="6">CBS 262.69</strain>
    </source>
</reference>
<dbReference type="Proteomes" id="UP000799640">
    <property type="component" value="Unassembled WGS sequence"/>
</dbReference>
<dbReference type="InterPro" id="IPR036396">
    <property type="entry name" value="Cyt_P450_sf"/>
</dbReference>
<evidence type="ECO:0000256" key="3">
    <source>
        <dbReference type="ARBA" id="ARBA00022723"/>
    </source>
</evidence>
<evidence type="ECO:0000313" key="6">
    <source>
        <dbReference type="EMBL" id="KAF2399323.1"/>
    </source>
</evidence>
<gene>
    <name evidence="6" type="ORF">EJ06DRAFT_512513</name>
</gene>
<proteinExistence type="inferred from homology"/>
<name>A0A6G1HTD5_9PEZI</name>
<accession>A0A6G1HTD5</accession>
<keyword evidence="4 5" id="KW-0408">Iron</keyword>
<evidence type="ECO:0000256" key="4">
    <source>
        <dbReference type="ARBA" id="ARBA00023004"/>
    </source>
</evidence>
<evidence type="ECO:0000256" key="1">
    <source>
        <dbReference type="ARBA" id="ARBA00001971"/>
    </source>
</evidence>
<keyword evidence="6" id="KW-0560">Oxidoreductase</keyword>
<evidence type="ECO:0000256" key="5">
    <source>
        <dbReference type="PIRSR" id="PIRSR602403-1"/>
    </source>
</evidence>
<keyword evidence="3 5" id="KW-0479">Metal-binding</keyword>
<feature type="binding site" description="axial binding residue" evidence="5">
    <location>
        <position position="451"/>
    </location>
    <ligand>
        <name>heme</name>
        <dbReference type="ChEBI" id="CHEBI:30413"/>
    </ligand>
    <ligandPart>
        <name>Fe</name>
        <dbReference type="ChEBI" id="CHEBI:18248"/>
    </ligandPart>
</feature>
<dbReference type="PANTHER" id="PTHR24305">
    <property type="entry name" value="CYTOCHROME P450"/>
    <property type="match status" value="1"/>
</dbReference>
<evidence type="ECO:0000313" key="7">
    <source>
        <dbReference type="Proteomes" id="UP000799640"/>
    </source>
</evidence>
<dbReference type="GO" id="GO:0016705">
    <property type="term" value="F:oxidoreductase activity, acting on paired donors, with incorporation or reduction of molecular oxygen"/>
    <property type="evidence" value="ECO:0007669"/>
    <property type="project" value="InterPro"/>
</dbReference>
<dbReference type="InterPro" id="IPR001128">
    <property type="entry name" value="Cyt_P450"/>
</dbReference>
<keyword evidence="6" id="KW-0503">Monooxygenase</keyword>
<comment type="similarity">
    <text evidence="2">Belongs to the cytochrome P450 family.</text>
</comment>
<dbReference type="PRINTS" id="PR00465">
    <property type="entry name" value="EP450IV"/>
</dbReference>
<dbReference type="GO" id="GO:0020037">
    <property type="term" value="F:heme binding"/>
    <property type="evidence" value="ECO:0007669"/>
    <property type="project" value="InterPro"/>
</dbReference>
<dbReference type="SUPFAM" id="SSF48264">
    <property type="entry name" value="Cytochrome P450"/>
    <property type="match status" value="1"/>
</dbReference>
<dbReference type="CDD" id="cd11060">
    <property type="entry name" value="CYP57A1-like"/>
    <property type="match status" value="1"/>
</dbReference>
<dbReference type="GO" id="GO:0005506">
    <property type="term" value="F:iron ion binding"/>
    <property type="evidence" value="ECO:0007669"/>
    <property type="project" value="InterPro"/>
</dbReference>
<dbReference type="Pfam" id="PF00067">
    <property type="entry name" value="p450"/>
    <property type="match status" value="1"/>
</dbReference>
<dbReference type="Gene3D" id="1.10.630.10">
    <property type="entry name" value="Cytochrome P450"/>
    <property type="match status" value="1"/>
</dbReference>
<dbReference type="InterPro" id="IPR050121">
    <property type="entry name" value="Cytochrome_P450_monoxygenase"/>
</dbReference>
<dbReference type="GO" id="GO:0004497">
    <property type="term" value="F:monooxygenase activity"/>
    <property type="evidence" value="ECO:0007669"/>
    <property type="project" value="UniProtKB-KW"/>
</dbReference>
<dbReference type="EMBL" id="ML996698">
    <property type="protein sequence ID" value="KAF2399323.1"/>
    <property type="molecule type" value="Genomic_DNA"/>
</dbReference>
<evidence type="ECO:0000256" key="2">
    <source>
        <dbReference type="ARBA" id="ARBA00010617"/>
    </source>
</evidence>
<comment type="cofactor">
    <cofactor evidence="1 5">
        <name>heme</name>
        <dbReference type="ChEBI" id="CHEBI:30413"/>
    </cofactor>
</comment>
<dbReference type="OrthoDB" id="3934656at2759"/>
<keyword evidence="7" id="KW-1185">Reference proteome</keyword>
<sequence>MAIDLPLPLPALLALAFGFYVLTRRIAAYSRLSHIPGPRWHAWSRLPLAWTYLSPTQHLEIYGLHRKYGPLVRLGPNMVLCSDARVSAMMNAPGSKYIRSDWFSTFKLKPRCDNIFSVRDEKKHSDLRRKMGLGYAGKEVPGLEGRIDVHVQNWVEMVRRKYVVGKEGVRPAMDLAQQAQFFTLDVISDLAFNAPFGDIPAEEDKFAYVKVSQEAMSSINMLGIFPHVYRWIEQSRLIDLIAPSSKDKTGMGPIVGIAKEQVAKRFENPELRNEMDMLGSFLRHGLSQEEAESETVLQILAGSDTAATAIRTIFLYLLTNPRILNTLRAEIDNAVREGKCSAPVTDVEARAMPYLQGVIKEGLRLHPPVVGLALKIVPPGGDTVCGKFLPGGTKLGPCWWAFGRNEEVFGPDIEVFRPERWIEAAAAGDPEKLTLMERAVDSIFSSGRFKCLGITVALVELNKVFVEMVRRFEMEVVDPLRPMESICNSVFLQHKFWVRVMEREM</sequence>
<dbReference type="AlphaFoldDB" id="A0A6G1HTD5"/>
<keyword evidence="5" id="KW-0349">Heme</keyword>
<dbReference type="PANTHER" id="PTHR24305:SF168">
    <property type="entry name" value="P450, PUTATIVE (EUROFUNG)-RELATED"/>
    <property type="match status" value="1"/>
</dbReference>